<sequence length="157" mass="17538">MTTIEFNKIVKDENTLSQLRDVYHKVNDFDKLVKDLSLDLTQEQCDELKVKLATEPAVDSMVKVTFNLLKQGTILGVSILKQNRKKIMKNFINKVVNAVKEVFTAKVEVKEQEVNVSVVSAVATAAVVFGTSITLGYTLVVFSLFYFSLTMVKVAKA</sequence>
<evidence type="ECO:0000313" key="3">
    <source>
        <dbReference type="Proteomes" id="UP000678679"/>
    </source>
</evidence>
<dbReference type="RefSeq" id="WP_169665497.1">
    <property type="nucleotide sequence ID" value="NZ_CP076133.1"/>
</dbReference>
<evidence type="ECO:0000256" key="1">
    <source>
        <dbReference type="SAM" id="Phobius"/>
    </source>
</evidence>
<evidence type="ECO:0000313" key="2">
    <source>
        <dbReference type="EMBL" id="QWG04605.1"/>
    </source>
</evidence>
<dbReference type="EMBL" id="CP076133">
    <property type="protein sequence ID" value="QWG04605.1"/>
    <property type="molecule type" value="Genomic_DNA"/>
</dbReference>
<dbReference type="KEGG" id="fya:KMW28_27285"/>
<keyword evidence="1" id="KW-1133">Transmembrane helix</keyword>
<organism evidence="2 3">
    <name type="scientific">Flammeovirga yaeyamensis</name>
    <dbReference type="NCBI Taxonomy" id="367791"/>
    <lineage>
        <taxon>Bacteria</taxon>
        <taxon>Pseudomonadati</taxon>
        <taxon>Bacteroidota</taxon>
        <taxon>Cytophagia</taxon>
        <taxon>Cytophagales</taxon>
        <taxon>Flammeovirgaceae</taxon>
        <taxon>Flammeovirga</taxon>
    </lineage>
</organism>
<keyword evidence="3" id="KW-1185">Reference proteome</keyword>
<dbReference type="AlphaFoldDB" id="A0AAX1NAL7"/>
<proteinExistence type="predicted"/>
<keyword evidence="1" id="KW-0812">Transmembrane</keyword>
<accession>A0AAX1NAL7</accession>
<gene>
    <name evidence="2" type="ORF">KMW28_27285</name>
</gene>
<feature type="transmembrane region" description="Helical" evidence="1">
    <location>
        <begin position="118"/>
        <end position="147"/>
    </location>
</feature>
<dbReference type="Proteomes" id="UP000678679">
    <property type="component" value="Chromosome 2"/>
</dbReference>
<reference evidence="2 3" key="1">
    <citation type="submission" date="2021-05" db="EMBL/GenBank/DDBJ databases">
        <title>Comparative genomic studies on the polysaccharide-degrading batcterial strains of the Flammeovirga genus.</title>
        <authorList>
            <person name="Zewei F."/>
            <person name="Zheng Z."/>
            <person name="Yu L."/>
            <person name="Ruyue G."/>
            <person name="Yanhong M."/>
            <person name="Yuanyuan C."/>
            <person name="Jingyan G."/>
            <person name="Wenjun H."/>
        </authorList>
    </citation>
    <scope>NUCLEOTIDE SEQUENCE [LARGE SCALE GENOMIC DNA]</scope>
    <source>
        <strain evidence="2 3">NBRC:100898</strain>
    </source>
</reference>
<protein>
    <submittedName>
        <fullName evidence="2">Uncharacterized protein</fullName>
    </submittedName>
</protein>
<keyword evidence="1" id="KW-0472">Membrane</keyword>
<name>A0AAX1NAL7_9BACT</name>